<reference evidence="2 3" key="1">
    <citation type="submission" date="2019-06" db="EMBL/GenBank/DDBJ databases">
        <title>Draft genome sequence of Miniimonas arenae KCTC 19750T isolated from sea sand.</title>
        <authorList>
            <person name="Park S.-J."/>
        </authorList>
    </citation>
    <scope>NUCLEOTIDE SEQUENCE [LARGE SCALE GENOMIC DNA]</scope>
    <source>
        <strain evidence="2 3">KCTC 19750</strain>
    </source>
</reference>
<dbReference type="RefSeq" id="WP_108718051.1">
    <property type="nucleotide sequence ID" value="NZ_VENP01000022.1"/>
</dbReference>
<name>A0A5C5BE12_9MICO</name>
<sequence length="172" mass="17588">MRARHAVAVVPLAAALLLAGCSGRPGTAATVDGTRITDGQVASLLSDLAIINGSDTATPRQAVQSLIIAPTVLDVAADAGMGVSRQQGIDLLDDAAAQIGAGPWEYSDELVEIAQMAVATNQLDTDASEEVQTRVADLDVTVNPRFGTWDSSGVTATTWPWILGASDSTSAG</sequence>
<dbReference type="OrthoDB" id="4870416at2"/>
<dbReference type="AlphaFoldDB" id="A0A5C5BE12"/>
<comment type="caution">
    <text evidence="2">The sequence shown here is derived from an EMBL/GenBank/DDBJ whole genome shotgun (WGS) entry which is preliminary data.</text>
</comment>
<feature type="chain" id="PRO_5023004602" description="Lipoprotein" evidence="1">
    <location>
        <begin position="29"/>
        <end position="172"/>
    </location>
</feature>
<accession>A0A5C5BE12</accession>
<organism evidence="2 3">
    <name type="scientific">Miniimonas arenae</name>
    <dbReference type="NCBI Taxonomy" id="676201"/>
    <lineage>
        <taxon>Bacteria</taxon>
        <taxon>Bacillati</taxon>
        <taxon>Actinomycetota</taxon>
        <taxon>Actinomycetes</taxon>
        <taxon>Micrococcales</taxon>
        <taxon>Beutenbergiaceae</taxon>
        <taxon>Miniimonas</taxon>
    </lineage>
</organism>
<dbReference type="Proteomes" id="UP000313849">
    <property type="component" value="Unassembled WGS sequence"/>
</dbReference>
<evidence type="ECO:0000313" key="2">
    <source>
        <dbReference type="EMBL" id="TNU74773.1"/>
    </source>
</evidence>
<evidence type="ECO:0000313" key="3">
    <source>
        <dbReference type="Proteomes" id="UP000313849"/>
    </source>
</evidence>
<keyword evidence="3" id="KW-1185">Reference proteome</keyword>
<dbReference type="EMBL" id="VENP01000022">
    <property type="protein sequence ID" value="TNU74773.1"/>
    <property type="molecule type" value="Genomic_DNA"/>
</dbReference>
<evidence type="ECO:0000256" key="1">
    <source>
        <dbReference type="SAM" id="SignalP"/>
    </source>
</evidence>
<evidence type="ECO:0008006" key="4">
    <source>
        <dbReference type="Google" id="ProtNLM"/>
    </source>
</evidence>
<proteinExistence type="predicted"/>
<gene>
    <name evidence="2" type="ORF">FH969_07560</name>
</gene>
<dbReference type="PROSITE" id="PS51257">
    <property type="entry name" value="PROKAR_LIPOPROTEIN"/>
    <property type="match status" value="1"/>
</dbReference>
<feature type="signal peptide" evidence="1">
    <location>
        <begin position="1"/>
        <end position="28"/>
    </location>
</feature>
<keyword evidence="1" id="KW-0732">Signal</keyword>
<protein>
    <recommendedName>
        <fullName evidence="4">Lipoprotein</fullName>
    </recommendedName>
</protein>